<organism evidence="2 3">
    <name type="scientific">Lachnellula suecica</name>
    <dbReference type="NCBI Taxonomy" id="602035"/>
    <lineage>
        <taxon>Eukaryota</taxon>
        <taxon>Fungi</taxon>
        <taxon>Dikarya</taxon>
        <taxon>Ascomycota</taxon>
        <taxon>Pezizomycotina</taxon>
        <taxon>Leotiomycetes</taxon>
        <taxon>Helotiales</taxon>
        <taxon>Lachnaceae</taxon>
        <taxon>Lachnellula</taxon>
    </lineage>
</organism>
<keyword evidence="1" id="KW-0472">Membrane</keyword>
<accession>A0A8T9C8N4</accession>
<comment type="caution">
    <text evidence="2">The sequence shown here is derived from an EMBL/GenBank/DDBJ whole genome shotgun (WGS) entry which is preliminary data.</text>
</comment>
<evidence type="ECO:0000313" key="2">
    <source>
        <dbReference type="EMBL" id="TVY81981.1"/>
    </source>
</evidence>
<gene>
    <name evidence="2" type="ORF">LSUE1_G007539</name>
</gene>
<protein>
    <submittedName>
        <fullName evidence="2">Uncharacterized protein</fullName>
    </submittedName>
</protein>
<evidence type="ECO:0000256" key="1">
    <source>
        <dbReference type="SAM" id="Phobius"/>
    </source>
</evidence>
<reference evidence="2 3" key="1">
    <citation type="submission" date="2018-05" db="EMBL/GenBank/DDBJ databases">
        <title>Genome sequencing and assembly of the regulated plant pathogen Lachnellula willkommii and related sister species for the development of diagnostic species identification markers.</title>
        <authorList>
            <person name="Giroux E."/>
            <person name="Bilodeau G."/>
        </authorList>
    </citation>
    <scope>NUCLEOTIDE SEQUENCE [LARGE SCALE GENOMIC DNA]</scope>
    <source>
        <strain evidence="2 3">CBS 268.59</strain>
    </source>
</reference>
<dbReference type="EMBL" id="QGMK01000393">
    <property type="protein sequence ID" value="TVY81981.1"/>
    <property type="molecule type" value="Genomic_DNA"/>
</dbReference>
<keyword evidence="1" id="KW-1133">Transmembrane helix</keyword>
<keyword evidence="1" id="KW-0812">Transmembrane</keyword>
<evidence type="ECO:0000313" key="3">
    <source>
        <dbReference type="Proteomes" id="UP000469558"/>
    </source>
</evidence>
<dbReference type="OrthoDB" id="3429868at2759"/>
<dbReference type="AlphaFoldDB" id="A0A8T9C8N4"/>
<name>A0A8T9C8N4_9HELO</name>
<dbReference type="Proteomes" id="UP000469558">
    <property type="component" value="Unassembled WGS sequence"/>
</dbReference>
<keyword evidence="3" id="KW-1185">Reference proteome</keyword>
<sequence>MCCIIGFSGLAWLCIKNRENHIWLVDRVFFPGALNALMGLITTLINVYTAQD</sequence>
<proteinExistence type="predicted"/>
<feature type="transmembrane region" description="Helical" evidence="1">
    <location>
        <begin position="28"/>
        <end position="48"/>
    </location>
</feature>
<feature type="non-terminal residue" evidence="2">
    <location>
        <position position="52"/>
    </location>
</feature>